<dbReference type="InterPro" id="IPR000477">
    <property type="entry name" value="RT_dom"/>
</dbReference>
<evidence type="ECO:0000313" key="3">
    <source>
        <dbReference type="Proteomes" id="UP000662703"/>
    </source>
</evidence>
<gene>
    <name evidence="2" type="ORF">Y5W_00018</name>
</gene>
<reference evidence="2 3" key="1">
    <citation type="submission" date="2012-09" db="EMBL/GenBank/DDBJ databases">
        <title>Genome Sequence of alkane-degrading Bacterium Alcanivorax sp. 521-1.</title>
        <authorList>
            <person name="Lai Q."/>
            <person name="Shao Z."/>
        </authorList>
    </citation>
    <scope>NUCLEOTIDE SEQUENCE [LARGE SCALE GENOMIC DNA]</scope>
    <source>
        <strain evidence="2 3">521-1</strain>
    </source>
</reference>
<dbReference type="InterPro" id="IPR018247">
    <property type="entry name" value="EF_Hand_1_Ca_BS"/>
</dbReference>
<dbReference type="RefSeq" id="WP_194863712.1">
    <property type="nucleotide sequence ID" value="NZ_ARXX01000001.1"/>
</dbReference>
<dbReference type="NCBIfam" id="NF041748">
    <property type="entry name" value="Drt3b"/>
    <property type="match status" value="1"/>
</dbReference>
<name>A0ABS0AKS2_9GAMM</name>
<dbReference type="PROSITE" id="PS00018">
    <property type="entry name" value="EF_HAND_1"/>
    <property type="match status" value="1"/>
</dbReference>
<keyword evidence="2" id="KW-0548">Nucleotidyltransferase</keyword>
<feature type="domain" description="Reverse transcriptase" evidence="1">
    <location>
        <begin position="81"/>
        <end position="366"/>
    </location>
</feature>
<evidence type="ECO:0000259" key="1">
    <source>
        <dbReference type="PROSITE" id="PS50878"/>
    </source>
</evidence>
<dbReference type="GO" id="GO:0003964">
    <property type="term" value="F:RNA-directed DNA polymerase activity"/>
    <property type="evidence" value="ECO:0007669"/>
    <property type="project" value="UniProtKB-KW"/>
</dbReference>
<sequence length="685" mass="79383">MSKVIKIKLKKERVVLSDILPYETPITFSNRFFYDFLIENEVYFDGEILRWKKGGPEVDAVIFLVFGIDKNNRGSIKIKDLYKEFRGHKLAITIPFHYGISHKENSFRMLSVMHPRNQVQAINFYDKYKEIILYFSQISSFSLRAPFGVAKTKFFDDERKTGSVIIGGNLGKDDDKRYKNLKSFFSYRDISNIHQFFESRIYHSCEQKYNNMAQLDISKCFDSIYTHSVAWAAFGKSTIKNKIATDGNSCIDASFPGDFDRLMQRQNYNETNGILIGPELSRIFSEIILQRIDFNIEANLRSRGILNGREYQAFRYVDDYFIFFNDETDYKIISEETEACLNEYKLGLNTNKEVIYHKPIITEITIAKRKISELLSEKIAIEVSEDGEDEDGNPVYGGKININSKPLITKYKSILSESGAGYKDVINYTLSIVERKVSEIFNKYKKVKKGDSLYRSFLKSIHSVVEFCFFIYAAAPRVNTTIKLSRVLKTIIDFSKTDNVSRDDMHQVFKRISDDVAFIISKYGSGSYTQVETLYLLAVMSEMGKNYWIEESVLVKYFGGRYKTSGAVCFEGDLNYFSITVLIFYIKNKKRYERLKKGLEGLIISKFKENADSLYKNTECVLLALDCICCPYLDVAFKKKLLRKYEIGGLATQEAVINYKKNWFTKWSDFEFGKELDAKQSEAVY</sequence>
<proteinExistence type="predicted"/>
<dbReference type="EMBL" id="ARXX01000001">
    <property type="protein sequence ID" value="MBF5054724.1"/>
    <property type="molecule type" value="Genomic_DNA"/>
</dbReference>
<dbReference type="Proteomes" id="UP000662703">
    <property type="component" value="Unassembled WGS sequence"/>
</dbReference>
<dbReference type="PROSITE" id="PS50878">
    <property type="entry name" value="RT_POL"/>
    <property type="match status" value="1"/>
</dbReference>
<evidence type="ECO:0000313" key="2">
    <source>
        <dbReference type="EMBL" id="MBF5054724.1"/>
    </source>
</evidence>
<accession>A0ABS0AKS2</accession>
<protein>
    <submittedName>
        <fullName evidence="2">Reverse transcriptase</fullName>
    </submittedName>
</protein>
<dbReference type="Pfam" id="PF00078">
    <property type="entry name" value="RVT_1"/>
    <property type="match status" value="1"/>
</dbReference>
<dbReference type="CDD" id="cd01646">
    <property type="entry name" value="RT_Bac_retron_I"/>
    <property type="match status" value="1"/>
</dbReference>
<keyword evidence="3" id="KW-1185">Reference proteome</keyword>
<organism evidence="2 3">
    <name type="scientific">Alloalcanivorax profundimaris</name>
    <dbReference type="NCBI Taxonomy" id="2735259"/>
    <lineage>
        <taxon>Bacteria</taxon>
        <taxon>Pseudomonadati</taxon>
        <taxon>Pseudomonadota</taxon>
        <taxon>Gammaproteobacteria</taxon>
        <taxon>Oceanospirillales</taxon>
        <taxon>Alcanivoracaceae</taxon>
        <taxon>Alloalcanivorax</taxon>
    </lineage>
</organism>
<keyword evidence="2" id="KW-0695">RNA-directed DNA polymerase</keyword>
<keyword evidence="2" id="KW-0808">Transferase</keyword>
<comment type="caution">
    <text evidence="2">The sequence shown here is derived from an EMBL/GenBank/DDBJ whole genome shotgun (WGS) entry which is preliminary data.</text>
</comment>